<name>A0AA38J069_9CUCU</name>
<evidence type="ECO:0000259" key="1">
    <source>
        <dbReference type="SMART" id="SM00005"/>
    </source>
</evidence>
<gene>
    <name evidence="2" type="ORF">Zmor_000075</name>
</gene>
<evidence type="ECO:0000313" key="2">
    <source>
        <dbReference type="EMBL" id="KAJ3664516.1"/>
    </source>
</evidence>
<accession>A0AA38J069</accession>
<sequence length="205" mass="22873">MTETANANFVDHMFFKTEIDKTVNQIKLRVCPGLLVEKHILTPFELNNHSRAPFCYQPDVITAAMLEAESTLDIALYNPNIDGQETIVQMIMFDEMELAGNIHWGCALRIQDLSSPVKLKLCGLLDPPEPHGRDWCLLALRLGLCQDKIAALDSQHSSHTMRLLTTADCSIGALITSLHELDRLDAAEVVLRSAPIFKIIEHVSV</sequence>
<evidence type="ECO:0000313" key="3">
    <source>
        <dbReference type="Proteomes" id="UP001168821"/>
    </source>
</evidence>
<organism evidence="2 3">
    <name type="scientific">Zophobas morio</name>
    <dbReference type="NCBI Taxonomy" id="2755281"/>
    <lineage>
        <taxon>Eukaryota</taxon>
        <taxon>Metazoa</taxon>
        <taxon>Ecdysozoa</taxon>
        <taxon>Arthropoda</taxon>
        <taxon>Hexapoda</taxon>
        <taxon>Insecta</taxon>
        <taxon>Pterygota</taxon>
        <taxon>Neoptera</taxon>
        <taxon>Endopterygota</taxon>
        <taxon>Coleoptera</taxon>
        <taxon>Polyphaga</taxon>
        <taxon>Cucujiformia</taxon>
        <taxon>Tenebrionidae</taxon>
        <taxon>Zophobas</taxon>
    </lineage>
</organism>
<keyword evidence="3" id="KW-1185">Reference proteome</keyword>
<protein>
    <recommendedName>
        <fullName evidence="1">Death domain-containing protein</fullName>
    </recommendedName>
</protein>
<dbReference type="Proteomes" id="UP001168821">
    <property type="component" value="Unassembled WGS sequence"/>
</dbReference>
<dbReference type="SUPFAM" id="SSF47986">
    <property type="entry name" value="DEATH domain"/>
    <property type="match status" value="1"/>
</dbReference>
<dbReference type="EMBL" id="JALNTZ010000001">
    <property type="protein sequence ID" value="KAJ3664516.1"/>
    <property type="molecule type" value="Genomic_DNA"/>
</dbReference>
<feature type="domain" description="Death" evidence="1">
    <location>
        <begin position="107"/>
        <end position="194"/>
    </location>
</feature>
<reference evidence="2" key="1">
    <citation type="journal article" date="2023" name="G3 (Bethesda)">
        <title>Whole genome assemblies of Zophobas morio and Tenebrio molitor.</title>
        <authorList>
            <person name="Kaur S."/>
            <person name="Stinson S.A."/>
            <person name="diCenzo G.C."/>
        </authorList>
    </citation>
    <scope>NUCLEOTIDE SEQUENCE</scope>
    <source>
        <strain evidence="2">QUZm001</strain>
    </source>
</reference>
<dbReference type="AlphaFoldDB" id="A0AA38J069"/>
<comment type="caution">
    <text evidence="2">The sequence shown here is derived from an EMBL/GenBank/DDBJ whole genome shotgun (WGS) entry which is preliminary data.</text>
</comment>
<dbReference type="InterPro" id="IPR011029">
    <property type="entry name" value="DEATH-like_dom_sf"/>
</dbReference>
<dbReference type="SMART" id="SM00005">
    <property type="entry name" value="DEATH"/>
    <property type="match status" value="1"/>
</dbReference>
<dbReference type="Gene3D" id="1.10.533.10">
    <property type="entry name" value="Death Domain, Fas"/>
    <property type="match status" value="1"/>
</dbReference>
<dbReference type="GO" id="GO:0007165">
    <property type="term" value="P:signal transduction"/>
    <property type="evidence" value="ECO:0007669"/>
    <property type="project" value="InterPro"/>
</dbReference>
<dbReference type="Pfam" id="PF00531">
    <property type="entry name" value="Death"/>
    <property type="match status" value="1"/>
</dbReference>
<proteinExistence type="predicted"/>
<dbReference type="InterPro" id="IPR000488">
    <property type="entry name" value="Death_dom"/>
</dbReference>